<organism evidence="1 2">
    <name type="scientific">Thomasclavelia cocleata</name>
    <dbReference type="NCBI Taxonomy" id="69824"/>
    <lineage>
        <taxon>Bacteria</taxon>
        <taxon>Bacillati</taxon>
        <taxon>Bacillota</taxon>
        <taxon>Erysipelotrichia</taxon>
        <taxon>Erysipelotrichales</taxon>
        <taxon>Coprobacillaceae</taxon>
        <taxon>Thomasclavelia</taxon>
    </lineage>
</organism>
<evidence type="ECO:0000313" key="2">
    <source>
        <dbReference type="Proteomes" id="UP000198558"/>
    </source>
</evidence>
<keyword evidence="2" id="KW-1185">Reference proteome</keyword>
<protein>
    <submittedName>
        <fullName evidence="1">Uncharacterized protein</fullName>
    </submittedName>
</protein>
<dbReference type="OrthoDB" id="9983106at2"/>
<dbReference type="AlphaFoldDB" id="A0A1I0BF15"/>
<gene>
    <name evidence="1" type="ORF">SAMN04489758_10198</name>
</gene>
<proteinExistence type="predicted"/>
<sequence length="171" mass="20996">MQRYYVYKQEIKWVDSNKDGSVYHLSGWTYLGYVEGAQGVYDYLGEIKLAKCFDYERVNTKIRTWRFLVSCRYIVTDKKGRIRTKDELYKNVKRKFGCRQNRKHSGHRWRYPNNHSEQIHSITPQEIKEISDEYGIHLKQIKVKRKLDGLAMEYQTKMQRSWKRYRRYQYK</sequence>
<dbReference type="Proteomes" id="UP000198558">
    <property type="component" value="Unassembled WGS sequence"/>
</dbReference>
<dbReference type="EMBL" id="FOIN01000001">
    <property type="protein sequence ID" value="SET05442.1"/>
    <property type="molecule type" value="Genomic_DNA"/>
</dbReference>
<reference evidence="2" key="1">
    <citation type="submission" date="2016-10" db="EMBL/GenBank/DDBJ databases">
        <authorList>
            <person name="Varghese N."/>
            <person name="Submissions S."/>
        </authorList>
    </citation>
    <scope>NUCLEOTIDE SEQUENCE [LARGE SCALE GENOMIC DNA]</scope>
    <source>
        <strain evidence="2">DSM 1551</strain>
    </source>
</reference>
<name>A0A1I0BF15_9FIRM</name>
<dbReference type="GeneID" id="78287144"/>
<evidence type="ECO:0000313" key="1">
    <source>
        <dbReference type="EMBL" id="SET05442.1"/>
    </source>
</evidence>
<accession>A0A1I0BF15</accession>
<dbReference type="RefSeq" id="WP_092351378.1">
    <property type="nucleotide sequence ID" value="NZ_FOIN01000001.1"/>
</dbReference>